<dbReference type="InterPro" id="IPR004839">
    <property type="entry name" value="Aminotransferase_I/II_large"/>
</dbReference>
<evidence type="ECO:0000256" key="1">
    <source>
        <dbReference type="ARBA" id="ARBA00007441"/>
    </source>
</evidence>
<dbReference type="Gene3D" id="3.40.640.10">
    <property type="entry name" value="Type I PLP-dependent aspartate aminotransferase-like (Major domain)"/>
    <property type="match status" value="1"/>
</dbReference>
<feature type="domain" description="Aminotransferase class I/classII large" evidence="3">
    <location>
        <begin position="54"/>
        <end position="380"/>
    </location>
</feature>
<dbReference type="PANTHER" id="PTHR43510:SF1">
    <property type="entry name" value="AMINOTRANSFERASE FUNCTION, HYPOTHETICAL (EUROFUNG)"/>
    <property type="match status" value="1"/>
</dbReference>
<dbReference type="PROSITE" id="PS00105">
    <property type="entry name" value="AA_TRANSFER_CLASS_1"/>
    <property type="match status" value="1"/>
</dbReference>
<accession>A0A428TNX2</accession>
<evidence type="ECO:0000256" key="2">
    <source>
        <dbReference type="ARBA" id="ARBA00022898"/>
    </source>
</evidence>
<dbReference type="InterPro" id="IPR015422">
    <property type="entry name" value="PyrdxlP-dep_Trfase_small"/>
</dbReference>
<dbReference type="InterPro" id="IPR015424">
    <property type="entry name" value="PyrdxlP-dep_Trfase"/>
</dbReference>
<reference evidence="4 5" key="1">
    <citation type="submission" date="2017-06" db="EMBL/GenBank/DDBJ databases">
        <title>Cmopartive genomic analysis of Ambrosia Fusariam Clade fungi.</title>
        <authorList>
            <person name="Stajich J.E."/>
            <person name="Carrillo J."/>
            <person name="Kijimoto T."/>
            <person name="Eskalen A."/>
            <person name="O'Donnell K."/>
            <person name="Kasson M."/>
        </authorList>
    </citation>
    <scope>NUCLEOTIDE SEQUENCE [LARGE SCALE GENOMIC DNA]</scope>
    <source>
        <strain evidence="4 5">NRRL 20438</strain>
    </source>
</reference>
<dbReference type="Pfam" id="PF00155">
    <property type="entry name" value="Aminotran_1_2"/>
    <property type="match status" value="1"/>
</dbReference>
<dbReference type="PANTHER" id="PTHR43510">
    <property type="entry name" value="AMINOTRANSFERASE FUNCTION, HYPOTHETICAL (EUROFUNG)"/>
    <property type="match status" value="1"/>
</dbReference>
<evidence type="ECO:0000313" key="4">
    <source>
        <dbReference type="EMBL" id="RSM03721.1"/>
    </source>
</evidence>
<dbReference type="InterPro" id="IPR015421">
    <property type="entry name" value="PyrdxlP-dep_Trfase_major"/>
</dbReference>
<comment type="caution">
    <text evidence="4">The sequence shown here is derived from an EMBL/GenBank/DDBJ whole genome shotgun (WGS) entry which is preliminary data.</text>
</comment>
<dbReference type="Gene3D" id="3.90.1150.10">
    <property type="entry name" value="Aspartate Aminotransferase, domain 1"/>
    <property type="match status" value="1"/>
</dbReference>
<proteinExistence type="inferred from homology"/>
<dbReference type="CDD" id="cd00609">
    <property type="entry name" value="AAT_like"/>
    <property type="match status" value="1"/>
</dbReference>
<evidence type="ECO:0000313" key="5">
    <source>
        <dbReference type="Proteomes" id="UP000288429"/>
    </source>
</evidence>
<organism evidence="4 5">
    <name type="scientific">Fusarium ambrosium</name>
    <dbReference type="NCBI Taxonomy" id="131363"/>
    <lineage>
        <taxon>Eukaryota</taxon>
        <taxon>Fungi</taxon>
        <taxon>Dikarya</taxon>
        <taxon>Ascomycota</taxon>
        <taxon>Pezizomycotina</taxon>
        <taxon>Sordariomycetes</taxon>
        <taxon>Hypocreomycetidae</taxon>
        <taxon>Hypocreales</taxon>
        <taxon>Nectriaceae</taxon>
        <taxon>Fusarium</taxon>
        <taxon>Fusarium solani species complex</taxon>
    </lineage>
</organism>
<comment type="similarity">
    <text evidence="1">Belongs to the class-I pyridoxal-phosphate-dependent aminotransferase family.</text>
</comment>
<dbReference type="GO" id="GO:0030170">
    <property type="term" value="F:pyridoxal phosphate binding"/>
    <property type="evidence" value="ECO:0007669"/>
    <property type="project" value="InterPro"/>
</dbReference>
<keyword evidence="2" id="KW-0663">Pyridoxal phosphate</keyword>
<evidence type="ECO:0000259" key="3">
    <source>
        <dbReference type="Pfam" id="PF00155"/>
    </source>
</evidence>
<dbReference type="Proteomes" id="UP000288429">
    <property type="component" value="Unassembled WGS sequence"/>
</dbReference>
<name>A0A428TNX2_9HYPO</name>
<dbReference type="EMBL" id="NIZV01000159">
    <property type="protein sequence ID" value="RSM03721.1"/>
    <property type="molecule type" value="Genomic_DNA"/>
</dbReference>
<protein>
    <recommendedName>
        <fullName evidence="3">Aminotransferase class I/classII large domain-containing protein</fullName>
    </recommendedName>
</protein>
<gene>
    <name evidence="4" type="ORF">CDV31_010340</name>
</gene>
<dbReference type="SUPFAM" id="SSF53383">
    <property type="entry name" value="PLP-dependent transferases"/>
    <property type="match status" value="1"/>
</dbReference>
<keyword evidence="5" id="KW-1185">Reference proteome</keyword>
<sequence length="390" mass="43204">MKNVQGFKIDDWIRVYGASSRFGLEGSYASALSINDLQKLSTEPTLEVVNRDVELSYGSFEGSLELRQGIAALHSSEESKLTADNVIITPGSIMANYLVLDTICQQGDHVICQYPTYGQLYLVPQFNGVDVSLWKMDEENGWLPSIDELETLIRSNTKAIILNTPNNPTGAILKEDFLSQVIKVASSRGIFVFSDEVFNPLVFTSPKPPSLVTLGYEHSVATGSLSKAFAIPGIRLGWIITKNERLMQEITTKRDFTTIAVSRLDDSVASFALNPAVMPKVMERNLSLCQESVLILEDFVERNKTRARWVKPEGSGMAFIRILNSDGEPVNDAEFCKKLKEEEGICLVPGGHCFGEGDTGDFKGYLRITLGNPALLREALPFLERSIHKE</sequence>
<dbReference type="GO" id="GO:0003824">
    <property type="term" value="F:catalytic activity"/>
    <property type="evidence" value="ECO:0007669"/>
    <property type="project" value="InterPro"/>
</dbReference>
<dbReference type="AlphaFoldDB" id="A0A428TNX2"/>
<dbReference type="InterPro" id="IPR004838">
    <property type="entry name" value="NHTrfase_class1_PyrdxlP-BS"/>
</dbReference>